<dbReference type="Proteomes" id="UP000005408">
    <property type="component" value="Unassembled WGS sequence"/>
</dbReference>
<dbReference type="EnsemblMetazoa" id="G33254.1">
    <property type="protein sequence ID" value="G33254.1:cds"/>
    <property type="gene ID" value="G33254"/>
</dbReference>
<evidence type="ECO:0000313" key="1">
    <source>
        <dbReference type="EnsemblMetazoa" id="G33254.1:cds"/>
    </source>
</evidence>
<organism evidence="1 2">
    <name type="scientific">Magallana gigas</name>
    <name type="common">Pacific oyster</name>
    <name type="synonym">Crassostrea gigas</name>
    <dbReference type="NCBI Taxonomy" id="29159"/>
    <lineage>
        <taxon>Eukaryota</taxon>
        <taxon>Metazoa</taxon>
        <taxon>Spiralia</taxon>
        <taxon>Lophotrochozoa</taxon>
        <taxon>Mollusca</taxon>
        <taxon>Bivalvia</taxon>
        <taxon>Autobranchia</taxon>
        <taxon>Pteriomorphia</taxon>
        <taxon>Ostreida</taxon>
        <taxon>Ostreoidea</taxon>
        <taxon>Ostreidae</taxon>
        <taxon>Magallana</taxon>
    </lineage>
</organism>
<reference evidence="1" key="1">
    <citation type="submission" date="2022-08" db="UniProtKB">
        <authorList>
            <consortium name="EnsemblMetazoa"/>
        </authorList>
    </citation>
    <scope>IDENTIFICATION</scope>
    <source>
        <strain evidence="1">05x7-T-G4-1.051#20</strain>
    </source>
</reference>
<dbReference type="AlphaFoldDB" id="A0A8W8MDU9"/>
<keyword evidence="2" id="KW-1185">Reference proteome</keyword>
<protein>
    <submittedName>
        <fullName evidence="1">Uncharacterized protein</fullName>
    </submittedName>
</protein>
<sequence length="99" mass="11332">MGTTLQEIFLALNCPALSYTGLQCSGSDSYYNKPLYWYRDRNPFQSAPQASRKMLSIPYHGVNTSPPRKSVMNYLQRTYPISHMTTDEDSAVFRKGKQN</sequence>
<evidence type="ECO:0000313" key="2">
    <source>
        <dbReference type="Proteomes" id="UP000005408"/>
    </source>
</evidence>
<name>A0A8W8MDU9_MAGGI</name>
<proteinExistence type="predicted"/>
<accession>A0A8W8MDU9</accession>